<evidence type="ECO:0000313" key="11">
    <source>
        <dbReference type="EMBL" id="KAK0510561.1"/>
    </source>
</evidence>
<dbReference type="PROSITE" id="PS00086">
    <property type="entry name" value="CYTOCHROME_P450"/>
    <property type="match status" value="1"/>
</dbReference>
<dbReference type="InterPro" id="IPR001128">
    <property type="entry name" value="Cyt_P450"/>
</dbReference>
<keyword evidence="6 8" id="KW-0408">Iron</keyword>
<comment type="caution">
    <text evidence="11">The sequence shown here is derived from an EMBL/GenBank/DDBJ whole genome shotgun (WGS) entry which is preliminary data.</text>
</comment>
<evidence type="ECO:0000256" key="8">
    <source>
        <dbReference type="PIRSR" id="PIRSR602402-1"/>
    </source>
</evidence>
<dbReference type="Pfam" id="PF00067">
    <property type="entry name" value="p450"/>
    <property type="match status" value="1"/>
</dbReference>
<dbReference type="PANTHER" id="PTHR24287:SF17">
    <property type="entry name" value="P450, PUTATIVE (EUROFUNG)-RELATED"/>
    <property type="match status" value="1"/>
</dbReference>
<dbReference type="InterPro" id="IPR047146">
    <property type="entry name" value="Cyt_P450_E_CYP52_fungi"/>
</dbReference>
<evidence type="ECO:0000256" key="7">
    <source>
        <dbReference type="ARBA" id="ARBA00023033"/>
    </source>
</evidence>
<dbReference type="PRINTS" id="PR01239">
    <property type="entry name" value="EP450IICYP52"/>
</dbReference>
<dbReference type="GO" id="GO:0016712">
    <property type="term" value="F:oxidoreductase activity, acting on paired donors, with incorporation or reduction of molecular oxygen, reduced flavin or flavoprotein as one donor, and incorporation of one atom of oxygen"/>
    <property type="evidence" value="ECO:0007669"/>
    <property type="project" value="InterPro"/>
</dbReference>
<dbReference type="Gene3D" id="1.10.630.10">
    <property type="entry name" value="Cytochrome P450"/>
    <property type="match status" value="1"/>
</dbReference>
<evidence type="ECO:0000313" key="12">
    <source>
        <dbReference type="Proteomes" id="UP001166286"/>
    </source>
</evidence>
<dbReference type="SUPFAM" id="SSF48264">
    <property type="entry name" value="Cytochrome P450"/>
    <property type="match status" value="1"/>
</dbReference>
<keyword evidence="4 8" id="KW-0479">Metal-binding</keyword>
<evidence type="ECO:0000256" key="6">
    <source>
        <dbReference type="ARBA" id="ARBA00023004"/>
    </source>
</evidence>
<dbReference type="GO" id="GO:0020037">
    <property type="term" value="F:heme binding"/>
    <property type="evidence" value="ECO:0007669"/>
    <property type="project" value="InterPro"/>
</dbReference>
<evidence type="ECO:0000256" key="5">
    <source>
        <dbReference type="ARBA" id="ARBA00023002"/>
    </source>
</evidence>
<evidence type="ECO:0000256" key="3">
    <source>
        <dbReference type="ARBA" id="ARBA00022617"/>
    </source>
</evidence>
<dbReference type="CDD" id="cd11063">
    <property type="entry name" value="CYP52"/>
    <property type="match status" value="1"/>
</dbReference>
<gene>
    <name evidence="11" type="ORF">JMJ35_006993</name>
</gene>
<evidence type="ECO:0000256" key="1">
    <source>
        <dbReference type="ARBA" id="ARBA00001971"/>
    </source>
</evidence>
<feature type="binding site" description="axial binding residue" evidence="8">
    <location>
        <position position="451"/>
    </location>
    <ligand>
        <name>heme</name>
        <dbReference type="ChEBI" id="CHEBI:30413"/>
    </ligand>
    <ligandPart>
        <name>Fe</name>
        <dbReference type="ChEBI" id="CHEBI:18248"/>
    </ligandPart>
</feature>
<name>A0AA39QZA8_9LECA</name>
<keyword evidence="12" id="KW-1185">Reference proteome</keyword>
<reference evidence="11" key="1">
    <citation type="submission" date="2023-03" db="EMBL/GenBank/DDBJ databases">
        <title>Complete genome of Cladonia borealis.</title>
        <authorList>
            <person name="Park H."/>
        </authorList>
    </citation>
    <scope>NUCLEOTIDE SEQUENCE</scope>
    <source>
        <strain evidence="11">ANT050790</strain>
    </source>
</reference>
<dbReference type="InterPro" id="IPR036396">
    <property type="entry name" value="Cyt_P450_sf"/>
</dbReference>
<evidence type="ECO:0000256" key="9">
    <source>
        <dbReference type="RuleBase" id="RU000461"/>
    </source>
</evidence>
<feature type="transmembrane region" description="Helical" evidence="10">
    <location>
        <begin position="6"/>
        <end position="27"/>
    </location>
</feature>
<keyword evidence="10" id="KW-1133">Transmembrane helix</keyword>
<keyword evidence="3 8" id="KW-0349">Heme</keyword>
<evidence type="ECO:0000256" key="10">
    <source>
        <dbReference type="SAM" id="Phobius"/>
    </source>
</evidence>
<dbReference type="InterPro" id="IPR017972">
    <property type="entry name" value="Cyt_P450_CS"/>
</dbReference>
<evidence type="ECO:0000256" key="4">
    <source>
        <dbReference type="ARBA" id="ARBA00022723"/>
    </source>
</evidence>
<accession>A0AA39QZA8</accession>
<sequence>MLFINLLLATTSIFLITYGIISIPKYLSRRKIYAKHGCLPPPSIPQRDPIFGLDLILQFFKALKENRRNLSMNQLFQAHGHTFQSVTLGTTAVYTIEPKNLQAVFATDFSSWGVEPMRLFAFEPFVGKGIMCADGAFWEQSRALIKPTFTRAQIADLHLTAYSAHVNKLIGLLPKDGSTVDLQPLFSRLALDSSTEFLFGASVGSLSPHSVSTDARSFLEAYDYGQMVVGRRLHLPKWNFLTWDKKFWDSCSIAHEFVDGYIARGRRICEQSEKGNVAPERYILAHEMIKETRDHNDIRNQLLNVFLPAHEATGVALTNVFFNLTRNPSCYAKLRQEILDAGEQAAWTFERLKSLKYLQYVINETFRLNPVIGTNTRMALRDTILPTGGGSSGTAPIYVKKGDRVTMSFYALHRRQDLFGDDANVFRPDRWNTLRPVPWSYLTFGGGPRVCPGQQLALTEVGYTIVKILQRFPAIENRDPVNQFLEVYKITTTSRNGAKVGFPTP</sequence>
<dbReference type="AlphaFoldDB" id="A0AA39QZA8"/>
<dbReference type="PRINTS" id="PR00464">
    <property type="entry name" value="EP450II"/>
</dbReference>
<comment type="similarity">
    <text evidence="2 9">Belongs to the cytochrome P450 family.</text>
</comment>
<keyword evidence="10" id="KW-0812">Transmembrane</keyword>
<evidence type="ECO:0000256" key="2">
    <source>
        <dbReference type="ARBA" id="ARBA00010617"/>
    </source>
</evidence>
<comment type="cofactor">
    <cofactor evidence="1 8">
        <name>heme</name>
        <dbReference type="ChEBI" id="CHEBI:30413"/>
    </cofactor>
</comment>
<dbReference type="InterPro" id="IPR002974">
    <property type="entry name" value="Cyt_P450_E_CYP52_ascomycetes"/>
</dbReference>
<keyword evidence="5 9" id="KW-0560">Oxidoreductase</keyword>
<dbReference type="PRINTS" id="PR00385">
    <property type="entry name" value="P450"/>
</dbReference>
<proteinExistence type="inferred from homology"/>
<organism evidence="11 12">
    <name type="scientific">Cladonia borealis</name>
    <dbReference type="NCBI Taxonomy" id="184061"/>
    <lineage>
        <taxon>Eukaryota</taxon>
        <taxon>Fungi</taxon>
        <taxon>Dikarya</taxon>
        <taxon>Ascomycota</taxon>
        <taxon>Pezizomycotina</taxon>
        <taxon>Lecanoromycetes</taxon>
        <taxon>OSLEUM clade</taxon>
        <taxon>Lecanoromycetidae</taxon>
        <taxon>Lecanorales</taxon>
        <taxon>Lecanorineae</taxon>
        <taxon>Cladoniaceae</taxon>
        <taxon>Cladonia</taxon>
    </lineage>
</organism>
<dbReference type="EMBL" id="JAFEKC020000015">
    <property type="protein sequence ID" value="KAK0510561.1"/>
    <property type="molecule type" value="Genomic_DNA"/>
</dbReference>
<evidence type="ECO:0008006" key="13">
    <source>
        <dbReference type="Google" id="ProtNLM"/>
    </source>
</evidence>
<dbReference type="PANTHER" id="PTHR24287">
    <property type="entry name" value="P450, PUTATIVE (EUROFUNG)-RELATED"/>
    <property type="match status" value="1"/>
</dbReference>
<dbReference type="GO" id="GO:0005506">
    <property type="term" value="F:iron ion binding"/>
    <property type="evidence" value="ECO:0007669"/>
    <property type="project" value="InterPro"/>
</dbReference>
<dbReference type="Proteomes" id="UP001166286">
    <property type="component" value="Unassembled WGS sequence"/>
</dbReference>
<keyword evidence="10" id="KW-0472">Membrane</keyword>
<dbReference type="InterPro" id="IPR002402">
    <property type="entry name" value="Cyt_P450_E_grp-II"/>
</dbReference>
<keyword evidence="7 9" id="KW-0503">Monooxygenase</keyword>
<protein>
    <recommendedName>
        <fullName evidence="13">Cytochrome P450</fullName>
    </recommendedName>
</protein>